<keyword evidence="1" id="KW-1133">Transmembrane helix</keyword>
<keyword evidence="3" id="KW-1185">Reference proteome</keyword>
<dbReference type="PANTHER" id="PTHR46599">
    <property type="entry name" value="PIGGYBAC TRANSPOSABLE ELEMENT-DERIVED PROTEIN 4"/>
    <property type="match status" value="1"/>
</dbReference>
<evidence type="ECO:0000313" key="3">
    <source>
        <dbReference type="Proteomes" id="UP000198211"/>
    </source>
</evidence>
<keyword evidence="1" id="KW-0472">Membrane</keyword>
<organism evidence="2 3">
    <name type="scientific">Phytophthora megakarya</name>
    <dbReference type="NCBI Taxonomy" id="4795"/>
    <lineage>
        <taxon>Eukaryota</taxon>
        <taxon>Sar</taxon>
        <taxon>Stramenopiles</taxon>
        <taxon>Oomycota</taxon>
        <taxon>Peronosporomycetes</taxon>
        <taxon>Peronosporales</taxon>
        <taxon>Peronosporaceae</taxon>
        <taxon>Phytophthora</taxon>
    </lineage>
</organism>
<sequence length="137" mass="15471">MYLTGTIQTDKSGYAQGVVTSKKFKTVNKRQVMVPPQGTVKFAENKGFPIITAAMYMDRNLVHMLSSGGSRKEIQVSKRRLSSFDGRWRCPSKPSPGCSVTALQLAYKSRKYYKTLFLSLLDMAIVNAFIVHLHYKK</sequence>
<evidence type="ECO:0000256" key="1">
    <source>
        <dbReference type="SAM" id="Phobius"/>
    </source>
</evidence>
<evidence type="ECO:0008006" key="4">
    <source>
        <dbReference type="Google" id="ProtNLM"/>
    </source>
</evidence>
<evidence type="ECO:0000313" key="2">
    <source>
        <dbReference type="EMBL" id="OWY92078.1"/>
    </source>
</evidence>
<proteinExistence type="predicted"/>
<dbReference type="Proteomes" id="UP000198211">
    <property type="component" value="Unassembled WGS sequence"/>
</dbReference>
<dbReference type="PANTHER" id="PTHR46599:SF3">
    <property type="entry name" value="PIGGYBAC TRANSPOSABLE ELEMENT-DERIVED PROTEIN 4"/>
    <property type="match status" value="1"/>
</dbReference>
<protein>
    <recommendedName>
        <fullName evidence="4">PiggyBac transposable element-derived protein domain-containing protein</fullName>
    </recommendedName>
</protein>
<dbReference type="AlphaFoldDB" id="A0A225UGD2"/>
<comment type="caution">
    <text evidence="2">The sequence shown here is derived from an EMBL/GenBank/DDBJ whole genome shotgun (WGS) entry which is preliminary data.</text>
</comment>
<dbReference type="OrthoDB" id="117306at2759"/>
<gene>
    <name evidence="2" type="ORF">PHMEG_00039065</name>
</gene>
<name>A0A225UGD2_9STRA</name>
<reference evidence="3" key="1">
    <citation type="submission" date="2017-03" db="EMBL/GenBank/DDBJ databases">
        <title>Phytopthora megakarya and P. palmivora, two closely related causual agents of cacao black pod achieved similar genome size and gene model numbers by different mechanisms.</title>
        <authorList>
            <person name="Ali S."/>
            <person name="Shao J."/>
            <person name="Larry D.J."/>
            <person name="Kronmiller B."/>
            <person name="Shen D."/>
            <person name="Strem M.D."/>
            <person name="Melnick R.L."/>
            <person name="Guiltinan M.J."/>
            <person name="Tyler B.M."/>
            <person name="Meinhardt L.W."/>
            <person name="Bailey B.A."/>
        </authorList>
    </citation>
    <scope>NUCLEOTIDE SEQUENCE [LARGE SCALE GENOMIC DNA]</scope>
    <source>
        <strain evidence="3">zdho120</strain>
    </source>
</reference>
<keyword evidence="1" id="KW-0812">Transmembrane</keyword>
<accession>A0A225UGD2</accession>
<feature type="transmembrane region" description="Helical" evidence="1">
    <location>
        <begin position="116"/>
        <end position="135"/>
    </location>
</feature>
<dbReference type="EMBL" id="NBNE01018858">
    <property type="protein sequence ID" value="OWY92078.1"/>
    <property type="molecule type" value="Genomic_DNA"/>
</dbReference>